<accession>A0A8C3M5H4</accession>
<dbReference type="Pfam" id="PF19272">
    <property type="entry name" value="ASMase_C"/>
    <property type="match status" value="1"/>
</dbReference>
<comment type="subcellular location">
    <subcellularLocation>
        <location evidence="2">Secreted</location>
    </subcellularLocation>
</comment>
<dbReference type="Pfam" id="PF00149">
    <property type="entry name" value="Metallophos"/>
    <property type="match status" value="1"/>
</dbReference>
<evidence type="ECO:0000259" key="10">
    <source>
        <dbReference type="Pfam" id="PF00149"/>
    </source>
</evidence>
<feature type="domain" description="Calcineurin-like phosphoesterase" evidence="10">
    <location>
        <begin position="196"/>
        <end position="358"/>
    </location>
</feature>
<dbReference type="PANTHER" id="PTHR10340:SF24">
    <property type="entry name" value="ACID SPHINGOMYELINASE-LIKE PHOSPHODIESTERASE 3A"/>
    <property type="match status" value="1"/>
</dbReference>
<dbReference type="AlphaFoldDB" id="A0A8C3M5H4"/>
<comment type="similarity">
    <text evidence="3">Belongs to the acid sphingomyelinase family.</text>
</comment>
<protein>
    <submittedName>
        <fullName evidence="12">Sphingomyelin phosphodiesterase acid like 3A</fullName>
    </submittedName>
</protein>
<evidence type="ECO:0000256" key="5">
    <source>
        <dbReference type="ARBA" id="ARBA00022723"/>
    </source>
</evidence>
<keyword evidence="4" id="KW-0964">Secreted</keyword>
<gene>
    <name evidence="12" type="primary">SMPDL3A</name>
</gene>
<feature type="domain" description="Sphingomyelin phosphodiesterase C-terminal" evidence="11">
    <location>
        <begin position="370"/>
        <end position="512"/>
    </location>
</feature>
<dbReference type="SUPFAM" id="SSF56300">
    <property type="entry name" value="Metallo-dependent phosphatases"/>
    <property type="match status" value="1"/>
</dbReference>
<reference evidence="12" key="3">
    <citation type="submission" date="2025-09" db="UniProtKB">
        <authorList>
            <consortium name="Ensembl"/>
        </authorList>
    </citation>
    <scope>IDENTIFICATION</scope>
</reference>
<keyword evidence="7" id="KW-0378">Hydrolase</keyword>
<dbReference type="InterPro" id="IPR045473">
    <property type="entry name" value="ASM_C"/>
</dbReference>
<evidence type="ECO:0000256" key="6">
    <source>
        <dbReference type="ARBA" id="ARBA00022729"/>
    </source>
</evidence>
<evidence type="ECO:0000256" key="3">
    <source>
        <dbReference type="ARBA" id="ARBA00008234"/>
    </source>
</evidence>
<sequence>MYAMRNLPSKRCLRRVWGVGHSLPSGRLAPAGAPTPALPAARLVSCELPSADPGVAPPEGHPGHGRLKATARAAVRQRGGGLGRLLAPRGAGGARWFPAAPRSAEACTSRPGLASFPAAGAVTRLEPSAGRALPHGRHGAAGGARAGAALLRAGGGAGRPAAAPLRRGDSPPHVPIKELSTKLVISIIGNLSSTIRNFFPDLQVFPALGNHDYWPQDQLPVTTSEVYNAVADFWKPWLSDEAISTFRKGGFYTQLFESSNSHQPLRIISLNTNLYYSPNKVTVNITDPANQFAWLEEILETSSQKQEKVYIIGHVPVGYLPYARNTTAIREYYNERLVKIFRKYSSVIAGQFFGHTHRDSIMVLLDEEEKPVNSLFVAPAVTPVKSVLQTESNNPGVRLYQYDLFDYSLLDLWQFYLDLRDANKKNESNWKLEYILTKTYGIEDLKPESLYEMVKQLSMPHSTLFEQYYSNYIVSYNKTILCEEGCKTCQICAIQYLDSSSYTDCINQEAMWR</sequence>
<evidence type="ECO:0000256" key="4">
    <source>
        <dbReference type="ARBA" id="ARBA00022525"/>
    </source>
</evidence>
<keyword evidence="13" id="KW-1185">Reference proteome</keyword>
<dbReference type="GO" id="GO:0046872">
    <property type="term" value="F:metal ion binding"/>
    <property type="evidence" value="ECO:0007669"/>
    <property type="project" value="UniProtKB-KW"/>
</dbReference>
<evidence type="ECO:0000256" key="7">
    <source>
        <dbReference type="ARBA" id="ARBA00022801"/>
    </source>
</evidence>
<proteinExistence type="inferred from homology"/>
<dbReference type="CDD" id="cd00842">
    <property type="entry name" value="MPP_ASMase"/>
    <property type="match status" value="1"/>
</dbReference>
<dbReference type="Gene3D" id="3.60.21.10">
    <property type="match status" value="1"/>
</dbReference>
<dbReference type="FunFam" id="3.60.21.10:FF:000167">
    <property type="entry name" value="Acid sphingomyelinase-like phosphodiesterase"/>
    <property type="match status" value="1"/>
</dbReference>
<evidence type="ECO:0000256" key="2">
    <source>
        <dbReference type="ARBA" id="ARBA00004613"/>
    </source>
</evidence>
<reference evidence="12" key="1">
    <citation type="submission" date="2020-02" db="EMBL/GenBank/DDBJ databases">
        <authorList>
            <person name="Enbody D E."/>
            <person name="Pettersson E M."/>
        </authorList>
    </citation>
    <scope>NUCLEOTIDE SEQUENCE [LARGE SCALE GENOMIC DNA]</scope>
</reference>
<evidence type="ECO:0000256" key="8">
    <source>
        <dbReference type="ARBA" id="ARBA00022833"/>
    </source>
</evidence>
<dbReference type="PANTHER" id="PTHR10340">
    <property type="entry name" value="SPHINGOMYELIN PHOSPHODIESTERASE"/>
    <property type="match status" value="1"/>
</dbReference>
<dbReference type="GO" id="GO:0008081">
    <property type="term" value="F:phosphoric diester hydrolase activity"/>
    <property type="evidence" value="ECO:0007669"/>
    <property type="project" value="TreeGrafter"/>
</dbReference>
<dbReference type="InterPro" id="IPR029052">
    <property type="entry name" value="Metallo-depent_PP-like"/>
</dbReference>
<keyword evidence="9" id="KW-0325">Glycoprotein</keyword>
<dbReference type="Proteomes" id="UP000694382">
    <property type="component" value="Chromosome 3"/>
</dbReference>
<reference evidence="12" key="2">
    <citation type="submission" date="2025-08" db="UniProtKB">
        <authorList>
            <consortium name="Ensembl"/>
        </authorList>
    </citation>
    <scope>IDENTIFICATION</scope>
</reference>
<keyword evidence="6" id="KW-0732">Signal</keyword>
<keyword evidence="8" id="KW-0862">Zinc</keyword>
<organism evidence="12 13">
    <name type="scientific">Geospiza parvula</name>
    <name type="common">Small tree-finch</name>
    <name type="synonym">Camarhynchus parvulus</name>
    <dbReference type="NCBI Taxonomy" id="87175"/>
    <lineage>
        <taxon>Eukaryota</taxon>
        <taxon>Metazoa</taxon>
        <taxon>Chordata</taxon>
        <taxon>Craniata</taxon>
        <taxon>Vertebrata</taxon>
        <taxon>Euteleostomi</taxon>
        <taxon>Archelosauria</taxon>
        <taxon>Archosauria</taxon>
        <taxon>Dinosauria</taxon>
        <taxon>Saurischia</taxon>
        <taxon>Theropoda</taxon>
        <taxon>Coelurosauria</taxon>
        <taxon>Aves</taxon>
        <taxon>Neognathae</taxon>
        <taxon>Neoaves</taxon>
        <taxon>Telluraves</taxon>
        <taxon>Australaves</taxon>
        <taxon>Passeriformes</taxon>
        <taxon>Thraupidae</taxon>
        <taxon>Camarhynchus</taxon>
    </lineage>
</organism>
<dbReference type="Ensembl" id="ENSCPVT00000000895.2">
    <property type="protein sequence ID" value="ENSCPVP00000000863.1"/>
    <property type="gene ID" value="ENSCPVG00000000657.2"/>
</dbReference>
<evidence type="ECO:0000256" key="9">
    <source>
        <dbReference type="ARBA" id="ARBA00023180"/>
    </source>
</evidence>
<evidence type="ECO:0000313" key="13">
    <source>
        <dbReference type="Proteomes" id="UP000694382"/>
    </source>
</evidence>
<name>A0A8C3M5H4_GEOPR</name>
<dbReference type="GO" id="GO:0005615">
    <property type="term" value="C:extracellular space"/>
    <property type="evidence" value="ECO:0007669"/>
    <property type="project" value="TreeGrafter"/>
</dbReference>
<evidence type="ECO:0000313" key="12">
    <source>
        <dbReference type="Ensembl" id="ENSCPVP00000000863.1"/>
    </source>
</evidence>
<dbReference type="InterPro" id="IPR004843">
    <property type="entry name" value="Calcineurin-like_PHP"/>
</dbReference>
<evidence type="ECO:0000259" key="11">
    <source>
        <dbReference type="Pfam" id="PF19272"/>
    </source>
</evidence>
<keyword evidence="5" id="KW-0479">Metal-binding</keyword>
<comment type="cofactor">
    <cofactor evidence="1">
        <name>Zn(2+)</name>
        <dbReference type="ChEBI" id="CHEBI:29105"/>
    </cofactor>
</comment>
<dbReference type="InterPro" id="IPR041805">
    <property type="entry name" value="ASMase/PPN1_MPP"/>
</dbReference>
<evidence type="ECO:0000256" key="1">
    <source>
        <dbReference type="ARBA" id="ARBA00001947"/>
    </source>
</evidence>